<accession>A0AAE0RTN7</accession>
<dbReference type="EMBL" id="JAEAOA010001694">
    <property type="protein sequence ID" value="KAK3579457.1"/>
    <property type="molecule type" value="Genomic_DNA"/>
</dbReference>
<dbReference type="InterPro" id="IPR026079">
    <property type="entry name" value="CDR2"/>
</dbReference>
<evidence type="ECO:0000313" key="6">
    <source>
        <dbReference type="Proteomes" id="UP001195483"/>
    </source>
</evidence>
<keyword evidence="2 3" id="KW-0175">Coiled coil</keyword>
<evidence type="ECO:0000256" key="3">
    <source>
        <dbReference type="SAM" id="Coils"/>
    </source>
</evidence>
<evidence type="ECO:0000256" key="1">
    <source>
        <dbReference type="ARBA" id="ARBA00009019"/>
    </source>
</evidence>
<keyword evidence="6" id="KW-1185">Reference proteome</keyword>
<feature type="compositionally biased region" description="Polar residues" evidence="4">
    <location>
        <begin position="437"/>
        <end position="463"/>
    </location>
</feature>
<sequence length="463" mass="53923">MQEGDYILEEDGEEVGMEEEEGDWYENDLQLAAELGKALLERNRELEAQLMHVQQINAEQKLEMDYLTRQLESIKDAMESKNRMYEEVDRNAQEVENINQKLVIDSKADKQRIEKLCSQVERLEEKCEELQKKIEDVTTAERERQRLMKQQNKDTRRARSLANLPDNKENRDIKFEKIHWTYNDNFKNLPLNPYEVEIRNLQEVIKQMKAQQLLDRRKRDDLDTEVALLWEENTSLEIKIRILEEDLVRYKTLQDDIQKIKMEAGRYCIKCGQEITKEEQNKISTEPENDDPEIGEEGKLMKLESGGSLYGNGECLKKVALDCKETMTAIEPTDDPDKSSVSILNELESQYQSLFKKYEALLQKGRRPCSFIQHEDEDRHLAHKEVQTLLKLHRRGDFQSSHGACSAEGEFESPPYKTIFRDIFATLKKSRIEETGETVSTSPIDEQSACTGIKAQSTDGRDT</sequence>
<comment type="caution">
    <text evidence="5">The sequence shown here is derived from an EMBL/GenBank/DDBJ whole genome shotgun (WGS) entry which is preliminary data.</text>
</comment>
<dbReference type="Proteomes" id="UP001195483">
    <property type="component" value="Unassembled WGS sequence"/>
</dbReference>
<feature type="region of interest" description="Disordered" evidence="4">
    <location>
        <begin position="434"/>
        <end position="463"/>
    </location>
</feature>
<name>A0AAE0RTN7_9BIVA</name>
<organism evidence="5 6">
    <name type="scientific">Potamilus streckersoni</name>
    <dbReference type="NCBI Taxonomy" id="2493646"/>
    <lineage>
        <taxon>Eukaryota</taxon>
        <taxon>Metazoa</taxon>
        <taxon>Spiralia</taxon>
        <taxon>Lophotrochozoa</taxon>
        <taxon>Mollusca</taxon>
        <taxon>Bivalvia</taxon>
        <taxon>Autobranchia</taxon>
        <taxon>Heteroconchia</taxon>
        <taxon>Palaeoheterodonta</taxon>
        <taxon>Unionida</taxon>
        <taxon>Unionoidea</taxon>
        <taxon>Unionidae</taxon>
        <taxon>Ambleminae</taxon>
        <taxon>Lampsilini</taxon>
        <taxon>Potamilus</taxon>
    </lineage>
</organism>
<reference evidence="5" key="1">
    <citation type="journal article" date="2021" name="Genome Biol. Evol.">
        <title>A High-Quality Reference Genome for a Parasitic Bivalve with Doubly Uniparental Inheritance (Bivalvia: Unionida).</title>
        <authorList>
            <person name="Smith C.H."/>
        </authorList>
    </citation>
    <scope>NUCLEOTIDE SEQUENCE</scope>
    <source>
        <strain evidence="5">CHS0354</strain>
    </source>
</reference>
<proteinExistence type="inferred from homology"/>
<dbReference type="PANTHER" id="PTHR19232">
    <property type="entry name" value="CENTROCORTIN FAMILY MEMBER"/>
    <property type="match status" value="1"/>
</dbReference>
<reference evidence="5" key="2">
    <citation type="journal article" date="2021" name="Genome Biol. Evol.">
        <title>Developing a high-quality reference genome for a parasitic bivalve with doubly uniparental inheritance (Bivalvia: Unionida).</title>
        <authorList>
            <person name="Smith C.H."/>
        </authorList>
    </citation>
    <scope>NUCLEOTIDE SEQUENCE</scope>
    <source>
        <strain evidence="5">CHS0354</strain>
        <tissue evidence="5">Mantle</tissue>
    </source>
</reference>
<dbReference type="PANTHER" id="PTHR19232:SF7">
    <property type="entry name" value="CENTROCORTIN, ISOFORM A"/>
    <property type="match status" value="1"/>
</dbReference>
<feature type="coiled-coil region" evidence="3">
    <location>
        <begin position="29"/>
        <end position="150"/>
    </location>
</feature>
<evidence type="ECO:0000313" key="5">
    <source>
        <dbReference type="EMBL" id="KAK3579457.1"/>
    </source>
</evidence>
<reference evidence="5" key="3">
    <citation type="submission" date="2023-05" db="EMBL/GenBank/DDBJ databases">
        <authorList>
            <person name="Smith C.H."/>
        </authorList>
    </citation>
    <scope>NUCLEOTIDE SEQUENCE</scope>
    <source>
        <strain evidence="5">CHS0354</strain>
        <tissue evidence="5">Mantle</tissue>
    </source>
</reference>
<dbReference type="AlphaFoldDB" id="A0AAE0RTN7"/>
<evidence type="ECO:0000256" key="2">
    <source>
        <dbReference type="ARBA" id="ARBA00023054"/>
    </source>
</evidence>
<protein>
    <submittedName>
        <fullName evidence="5">Uncharacterized protein</fullName>
    </submittedName>
</protein>
<comment type="similarity">
    <text evidence="1">Belongs to the CDR2 family.</text>
</comment>
<evidence type="ECO:0000256" key="4">
    <source>
        <dbReference type="SAM" id="MobiDB-lite"/>
    </source>
</evidence>
<gene>
    <name evidence="5" type="ORF">CHS0354_028259</name>
</gene>